<proteinExistence type="predicted"/>
<protein>
    <submittedName>
        <fullName evidence="2">Rgs9</fullName>
    </submittedName>
</protein>
<dbReference type="InterPro" id="IPR016137">
    <property type="entry name" value="RGS"/>
</dbReference>
<reference evidence="2 3" key="1">
    <citation type="submission" date="2024-03" db="EMBL/GenBank/DDBJ databases">
        <title>The Acrasis kona genome and developmental transcriptomes reveal deep origins of eukaryotic multicellular pathways.</title>
        <authorList>
            <person name="Sheikh S."/>
            <person name="Fu C.-J."/>
            <person name="Brown M.W."/>
            <person name="Baldauf S.L."/>
        </authorList>
    </citation>
    <scope>NUCLEOTIDE SEQUENCE [LARGE SCALE GENOMIC DNA]</scope>
    <source>
        <strain evidence="2 3">ATCC MYA-3509</strain>
    </source>
</reference>
<evidence type="ECO:0000259" key="1">
    <source>
        <dbReference type="PROSITE" id="PS50132"/>
    </source>
</evidence>
<dbReference type="Gene3D" id="3.40.30.10">
    <property type="entry name" value="Glutaredoxin"/>
    <property type="match status" value="1"/>
</dbReference>
<accession>A0AAW2ZNU9</accession>
<feature type="domain" description="RGS" evidence="1">
    <location>
        <begin position="266"/>
        <end position="380"/>
    </location>
</feature>
<dbReference type="PANTHER" id="PTHR10845:SF192">
    <property type="entry name" value="DOUBLE HIT, ISOFORM B"/>
    <property type="match status" value="1"/>
</dbReference>
<dbReference type="SUPFAM" id="SSF48097">
    <property type="entry name" value="Regulator of G-protein signaling, RGS"/>
    <property type="match status" value="1"/>
</dbReference>
<sequence length="415" mass="47856">MLDSLTVTSPPGTCNTPTYDSKILEEMITNTRRSVHDISQHHKVLLVFLRHTGCVFCQEAIRDIFDIYPVMMQLDTVAIFVHMETPNFFSKYLEELPEERLKDFVRVYDKDNRFADAFKVVNEASLGYQNITRGIELLVTRGIMVKSVHARDGAVLTRKPAVFLIEKGDIVHEFRVGAAHEKPDYLSVIIDPQFEGRASEATCCDMKAMGTSDGVLFNVTKKEIDDKKPKPKSRRTKSLTFSSQCLPVFSDMDFMSYDAHDVGLAMRDTRQRRYIKLYAAKIYCTETVLFWETVEIQYKNAIKRSVRAEMAEKIFVQFFDPNSLHGINVTDVLKNKITNKYKQEGADNDLFEDMIIEVEATLLREIYTRFMESDLYKKMCTKYLKPTKESKSTCNTPRTPITPNIEFTETTFTEN</sequence>
<dbReference type="PROSITE" id="PS50132">
    <property type="entry name" value="RGS"/>
    <property type="match status" value="1"/>
</dbReference>
<evidence type="ECO:0000313" key="3">
    <source>
        <dbReference type="Proteomes" id="UP001431209"/>
    </source>
</evidence>
<dbReference type="SUPFAM" id="SSF52833">
    <property type="entry name" value="Thioredoxin-like"/>
    <property type="match status" value="1"/>
</dbReference>
<dbReference type="InterPro" id="IPR036305">
    <property type="entry name" value="RGS_sf"/>
</dbReference>
<evidence type="ECO:0000313" key="2">
    <source>
        <dbReference type="EMBL" id="KAL0490379.1"/>
    </source>
</evidence>
<dbReference type="SMART" id="SM00315">
    <property type="entry name" value="RGS"/>
    <property type="match status" value="1"/>
</dbReference>
<gene>
    <name evidence="2" type="ORF">AKO1_003199</name>
</gene>
<dbReference type="Gene3D" id="1.10.167.10">
    <property type="entry name" value="Regulator of G-protein Signalling 4, domain 2"/>
    <property type="match status" value="1"/>
</dbReference>
<keyword evidence="3" id="KW-1185">Reference proteome</keyword>
<dbReference type="PANTHER" id="PTHR10845">
    <property type="entry name" value="REGULATOR OF G PROTEIN SIGNALING"/>
    <property type="match status" value="1"/>
</dbReference>
<name>A0AAW2ZNU9_9EUKA</name>
<comment type="caution">
    <text evidence="2">The sequence shown here is derived from an EMBL/GenBank/DDBJ whole genome shotgun (WGS) entry which is preliminary data.</text>
</comment>
<dbReference type="Proteomes" id="UP001431209">
    <property type="component" value="Unassembled WGS sequence"/>
</dbReference>
<dbReference type="AlphaFoldDB" id="A0AAW2ZNU9"/>
<dbReference type="InterPro" id="IPR044926">
    <property type="entry name" value="RGS_subdomain_2"/>
</dbReference>
<dbReference type="InterPro" id="IPR036249">
    <property type="entry name" value="Thioredoxin-like_sf"/>
</dbReference>
<dbReference type="CDD" id="cd07440">
    <property type="entry name" value="RGS"/>
    <property type="match status" value="1"/>
</dbReference>
<organism evidence="2 3">
    <name type="scientific">Acrasis kona</name>
    <dbReference type="NCBI Taxonomy" id="1008807"/>
    <lineage>
        <taxon>Eukaryota</taxon>
        <taxon>Discoba</taxon>
        <taxon>Heterolobosea</taxon>
        <taxon>Tetramitia</taxon>
        <taxon>Eutetramitia</taxon>
        <taxon>Acrasidae</taxon>
        <taxon>Acrasis</taxon>
    </lineage>
</organism>
<dbReference type="EMBL" id="JAOPGA020001682">
    <property type="protein sequence ID" value="KAL0490379.1"/>
    <property type="molecule type" value="Genomic_DNA"/>
</dbReference>
<dbReference type="Pfam" id="PF00615">
    <property type="entry name" value="RGS"/>
    <property type="match status" value="1"/>
</dbReference>